<evidence type="ECO:0000256" key="8">
    <source>
        <dbReference type="PIRSR" id="PIRSR602401-1"/>
    </source>
</evidence>
<dbReference type="Gramene" id="KCW77705">
    <property type="protein sequence ID" value="KCW77705"/>
    <property type="gene ID" value="EUGRSUZ_D02009"/>
</dbReference>
<dbReference type="GO" id="GO:0005506">
    <property type="term" value="F:iron ion binding"/>
    <property type="evidence" value="ECO:0007669"/>
    <property type="project" value="InterPro"/>
</dbReference>
<evidence type="ECO:0000256" key="2">
    <source>
        <dbReference type="ARBA" id="ARBA00010617"/>
    </source>
</evidence>
<dbReference type="PANTHER" id="PTHR47951">
    <property type="entry name" value="OS08G0547900 PROTEIN"/>
    <property type="match status" value="1"/>
</dbReference>
<evidence type="ECO:0008006" key="11">
    <source>
        <dbReference type="Google" id="ProtNLM"/>
    </source>
</evidence>
<evidence type="ECO:0000256" key="5">
    <source>
        <dbReference type="ARBA" id="ARBA00023002"/>
    </source>
</evidence>
<proteinExistence type="inferred from homology"/>
<dbReference type="FunCoup" id="A0A059CID8">
    <property type="interactions" value="935"/>
</dbReference>
<dbReference type="FunFam" id="1.10.630.10:FF:000126">
    <property type="entry name" value="Predicted protein"/>
    <property type="match status" value="1"/>
</dbReference>
<evidence type="ECO:0000256" key="6">
    <source>
        <dbReference type="ARBA" id="ARBA00023004"/>
    </source>
</evidence>
<evidence type="ECO:0000256" key="1">
    <source>
        <dbReference type="ARBA" id="ARBA00001971"/>
    </source>
</evidence>
<dbReference type="InterPro" id="IPR001128">
    <property type="entry name" value="Cyt_P450"/>
</dbReference>
<dbReference type="CDD" id="cd11073">
    <property type="entry name" value="CYP76-like"/>
    <property type="match status" value="1"/>
</dbReference>
<evidence type="ECO:0000256" key="3">
    <source>
        <dbReference type="ARBA" id="ARBA00022617"/>
    </source>
</evidence>
<keyword evidence="4 8" id="KW-0479">Metal-binding</keyword>
<dbReference type="OrthoDB" id="2789670at2759"/>
<feature type="binding site" description="axial binding residue" evidence="8">
    <location>
        <position position="469"/>
    </location>
    <ligand>
        <name>heme</name>
        <dbReference type="ChEBI" id="CHEBI:30413"/>
    </ligand>
    <ligandPart>
        <name>Fe</name>
        <dbReference type="ChEBI" id="CHEBI:18248"/>
    </ligandPart>
</feature>
<dbReference type="PRINTS" id="PR00463">
    <property type="entry name" value="EP450I"/>
</dbReference>
<dbReference type="eggNOG" id="KOG0156">
    <property type="taxonomic scope" value="Eukaryota"/>
</dbReference>
<keyword evidence="7 9" id="KW-0503">Monooxygenase</keyword>
<organism evidence="10">
    <name type="scientific">Eucalyptus grandis</name>
    <name type="common">Flooded gum</name>
    <dbReference type="NCBI Taxonomy" id="71139"/>
    <lineage>
        <taxon>Eukaryota</taxon>
        <taxon>Viridiplantae</taxon>
        <taxon>Streptophyta</taxon>
        <taxon>Embryophyta</taxon>
        <taxon>Tracheophyta</taxon>
        <taxon>Spermatophyta</taxon>
        <taxon>Magnoliopsida</taxon>
        <taxon>eudicotyledons</taxon>
        <taxon>Gunneridae</taxon>
        <taxon>Pentapetalae</taxon>
        <taxon>rosids</taxon>
        <taxon>malvids</taxon>
        <taxon>Myrtales</taxon>
        <taxon>Myrtaceae</taxon>
        <taxon>Myrtoideae</taxon>
        <taxon>Eucalypteae</taxon>
        <taxon>Eucalyptus</taxon>
    </lineage>
</organism>
<sequence>MPPSISLSLLHNLESSLSSHDFSLLSLLFLLSGAFAIGFWAWCRFAEKKNSPPLPPGPAGLPLVGNLPFLDPELHTYFATLAMTYGPILKLQLGKKLGIVVTSPATAREVLKDNDATFANRDVPIAGRAAFYGGSDILWNPYGPEWRMFRKVCGLKMLSNHTLDSVYGLRRREVRRTVGYFLLRAGSPVNVGEQMFLTVLNVITSMLWGGTAQGEERESLGADFRQAVSNLTKLLGRPNISDFYPSLARFDLQGIERQTKGLAKRFDGIFQKVIDQRLKMQRENGSESLDGGEENKDFLQFLLKLKDEEDAQTQLTMTGLKALLMDMLIGGTDSSSNTIEFAMAEIINKPKVLRKIQQELETVVGKGNVVEESHIPKLSYLQAVMKESLRLHPPVPLLIPHCPSATCTVGGYTVPMGSRVFINVWAIHRDPLIWRDPLEFDPERFLHSEGNYNEHDFNYFPFGSGRRMCVGVLMAERMVLYSLATLLHSFDWKLPEGEKMDLTEQFGIVMKKKKPLMAVPLPRFSDSRLYE</sequence>
<evidence type="ECO:0000313" key="10">
    <source>
        <dbReference type="EMBL" id="KCW77705.1"/>
    </source>
</evidence>
<dbReference type="InterPro" id="IPR017972">
    <property type="entry name" value="Cyt_P450_CS"/>
</dbReference>
<reference evidence="10" key="1">
    <citation type="submission" date="2013-07" db="EMBL/GenBank/DDBJ databases">
        <title>The genome of Eucalyptus grandis.</title>
        <authorList>
            <person name="Schmutz J."/>
            <person name="Hayes R."/>
            <person name="Myburg A."/>
            <person name="Tuskan G."/>
            <person name="Grattapaglia D."/>
            <person name="Rokhsar D.S."/>
        </authorList>
    </citation>
    <scope>NUCLEOTIDE SEQUENCE</scope>
    <source>
        <tissue evidence="10">Leaf extractions</tissue>
    </source>
</reference>
<dbReference type="KEGG" id="egr:104441865"/>
<dbReference type="PRINTS" id="PR00385">
    <property type="entry name" value="P450"/>
</dbReference>
<dbReference type="Gene3D" id="1.10.630.10">
    <property type="entry name" value="Cytochrome P450"/>
    <property type="match status" value="1"/>
</dbReference>
<dbReference type="InterPro" id="IPR036396">
    <property type="entry name" value="Cyt_P450_sf"/>
</dbReference>
<keyword evidence="5 9" id="KW-0560">Oxidoreductase</keyword>
<dbReference type="GO" id="GO:0016705">
    <property type="term" value="F:oxidoreductase activity, acting on paired donors, with incorporation or reduction of molecular oxygen"/>
    <property type="evidence" value="ECO:0007669"/>
    <property type="project" value="InterPro"/>
</dbReference>
<gene>
    <name evidence="10" type="ORF">EUGRSUZ_D02009</name>
</gene>
<protein>
    <recommendedName>
        <fullName evidence="11">Cytochrome P450</fullName>
    </recommendedName>
</protein>
<name>A0A059CID8_EUCGR</name>
<accession>A0A059CID8</accession>
<evidence type="ECO:0000256" key="7">
    <source>
        <dbReference type="ARBA" id="ARBA00023033"/>
    </source>
</evidence>
<comment type="cofactor">
    <cofactor evidence="1 8">
        <name>heme</name>
        <dbReference type="ChEBI" id="CHEBI:30413"/>
    </cofactor>
</comment>
<evidence type="ECO:0000256" key="4">
    <source>
        <dbReference type="ARBA" id="ARBA00022723"/>
    </source>
</evidence>
<dbReference type="InParanoid" id="A0A059CID8"/>
<dbReference type="OMA" id="WLPYGSE"/>
<comment type="similarity">
    <text evidence="2 9">Belongs to the cytochrome P450 family.</text>
</comment>
<evidence type="ECO:0000256" key="9">
    <source>
        <dbReference type="RuleBase" id="RU000461"/>
    </source>
</evidence>
<dbReference type="GO" id="GO:0004497">
    <property type="term" value="F:monooxygenase activity"/>
    <property type="evidence" value="ECO:0007669"/>
    <property type="project" value="UniProtKB-KW"/>
</dbReference>
<dbReference type="PANTHER" id="PTHR47951:SF3">
    <property type="entry name" value="CYTOCHROME P450, FAMILY 706, SUBFAMILY A, POLYPEPTIDE 4"/>
    <property type="match status" value="1"/>
</dbReference>
<dbReference type="InterPro" id="IPR002401">
    <property type="entry name" value="Cyt_P450_E_grp-I"/>
</dbReference>
<dbReference type="AlphaFoldDB" id="A0A059CID8"/>
<keyword evidence="3 8" id="KW-0349">Heme</keyword>
<dbReference type="GO" id="GO:0020037">
    <property type="term" value="F:heme binding"/>
    <property type="evidence" value="ECO:0007669"/>
    <property type="project" value="InterPro"/>
</dbReference>
<dbReference type="PROSITE" id="PS00086">
    <property type="entry name" value="CYTOCHROME_P450"/>
    <property type="match status" value="1"/>
</dbReference>
<dbReference type="EMBL" id="KK198756">
    <property type="protein sequence ID" value="KCW77705.1"/>
    <property type="molecule type" value="Genomic_DNA"/>
</dbReference>
<keyword evidence="6 8" id="KW-0408">Iron</keyword>
<dbReference type="Pfam" id="PF00067">
    <property type="entry name" value="p450"/>
    <property type="match status" value="1"/>
</dbReference>
<dbReference type="SUPFAM" id="SSF48264">
    <property type="entry name" value="Cytochrome P450"/>
    <property type="match status" value="1"/>
</dbReference>